<evidence type="ECO:0000313" key="2">
    <source>
        <dbReference type="EMBL" id="MDT0352963.1"/>
    </source>
</evidence>
<reference evidence="3" key="1">
    <citation type="submission" date="2023-07" db="EMBL/GenBank/DDBJ databases">
        <title>30 novel species of actinomycetes from the DSMZ collection.</title>
        <authorList>
            <person name="Nouioui I."/>
        </authorList>
    </citation>
    <scope>NUCLEOTIDE SEQUENCE [LARGE SCALE GENOMIC DNA]</scope>
    <source>
        <strain evidence="3">DSM 45834</strain>
    </source>
</reference>
<dbReference type="PROSITE" id="PS50801">
    <property type="entry name" value="STAS"/>
    <property type="match status" value="1"/>
</dbReference>
<dbReference type="Proteomes" id="UP001183202">
    <property type="component" value="Unassembled WGS sequence"/>
</dbReference>
<dbReference type="InterPro" id="IPR002645">
    <property type="entry name" value="STAS_dom"/>
</dbReference>
<protein>
    <submittedName>
        <fullName evidence="2">MEDS domain-containing protein</fullName>
    </submittedName>
</protein>
<dbReference type="EMBL" id="JAVREJ010000024">
    <property type="protein sequence ID" value="MDT0352963.1"/>
    <property type="molecule type" value="Genomic_DNA"/>
</dbReference>
<dbReference type="Pfam" id="PF14417">
    <property type="entry name" value="MEDS"/>
    <property type="match status" value="1"/>
</dbReference>
<keyword evidence="3" id="KW-1185">Reference proteome</keyword>
<organism evidence="2 3">
    <name type="scientific">Pseudonocardia charpentierae</name>
    <dbReference type="NCBI Taxonomy" id="3075545"/>
    <lineage>
        <taxon>Bacteria</taxon>
        <taxon>Bacillati</taxon>
        <taxon>Actinomycetota</taxon>
        <taxon>Actinomycetes</taxon>
        <taxon>Pseudonocardiales</taxon>
        <taxon>Pseudonocardiaceae</taxon>
        <taxon>Pseudonocardia</taxon>
    </lineage>
</organism>
<accession>A0ABU2NHK5</accession>
<comment type="caution">
    <text evidence="2">The sequence shown here is derived from an EMBL/GenBank/DDBJ whole genome shotgun (WGS) entry which is preliminary data.</text>
</comment>
<dbReference type="Gene3D" id="3.30.750.24">
    <property type="entry name" value="STAS domain"/>
    <property type="match status" value="1"/>
</dbReference>
<evidence type="ECO:0000313" key="3">
    <source>
        <dbReference type="Proteomes" id="UP001183202"/>
    </source>
</evidence>
<feature type="domain" description="STAS" evidence="1">
    <location>
        <begin position="202"/>
        <end position="252"/>
    </location>
</feature>
<dbReference type="InterPro" id="IPR025847">
    <property type="entry name" value="MEDS_domain"/>
</dbReference>
<gene>
    <name evidence="2" type="ORF">RM445_25945</name>
</gene>
<dbReference type="RefSeq" id="WP_311559475.1">
    <property type="nucleotide sequence ID" value="NZ_JAVREJ010000024.1"/>
</dbReference>
<dbReference type="InterPro" id="IPR036513">
    <property type="entry name" value="STAS_dom_sf"/>
</dbReference>
<evidence type="ECO:0000259" key="1">
    <source>
        <dbReference type="PROSITE" id="PS50801"/>
    </source>
</evidence>
<name>A0ABU2NHK5_9PSEU</name>
<proteinExistence type="predicted"/>
<sequence length="252" mass="26554">MRQAGVVDSARGLVSCSHVGWGYAGRVELGTRVWEYLLDGVAAGQRIEFVGSGSVGALRAELAGFADRDADYGQGVVDRGEFRVALVDEVYAFSGAGQVVDPDRSVASRVAATEDALAAGYTGLRAVVDATGLTGTVAQRVAYAHYEYLLDQQSSVLPLATVCAYDVAQLGREAVAEMACLHPLTSRGASAFRLYTDDGAAFTLAGEVDFASAGQLGDTLGRVLPFMSGPELVVDGRQLEFIDHRGLLVLDR</sequence>